<evidence type="ECO:0000313" key="2">
    <source>
        <dbReference type="EMBL" id="CAG8523318.1"/>
    </source>
</evidence>
<feature type="region of interest" description="Disordered" evidence="1">
    <location>
        <begin position="576"/>
        <end position="607"/>
    </location>
</feature>
<dbReference type="OrthoDB" id="2399698at2759"/>
<dbReference type="PANTHER" id="PTHR47718">
    <property type="entry name" value="OS01G0519700 PROTEIN"/>
    <property type="match status" value="1"/>
</dbReference>
<name>A0A9N9AB49_9GLOM</name>
<feature type="non-terminal residue" evidence="2">
    <location>
        <position position="1"/>
    </location>
</feature>
<accession>A0A9N9AB49</accession>
<proteinExistence type="predicted"/>
<protein>
    <submittedName>
        <fullName evidence="2">3848_t:CDS:1</fullName>
    </submittedName>
</protein>
<gene>
    <name evidence="2" type="ORF">DERYTH_LOCUS3981</name>
</gene>
<dbReference type="EMBL" id="CAJVPY010001471">
    <property type="protein sequence ID" value="CAG8523318.1"/>
    <property type="molecule type" value="Genomic_DNA"/>
</dbReference>
<dbReference type="Proteomes" id="UP000789405">
    <property type="component" value="Unassembled WGS sequence"/>
</dbReference>
<evidence type="ECO:0000256" key="1">
    <source>
        <dbReference type="SAM" id="MobiDB-lite"/>
    </source>
</evidence>
<comment type="caution">
    <text evidence="2">The sequence shown here is derived from an EMBL/GenBank/DDBJ whole genome shotgun (WGS) entry which is preliminary data.</text>
</comment>
<feature type="region of interest" description="Disordered" evidence="1">
    <location>
        <begin position="46"/>
        <end position="65"/>
    </location>
</feature>
<reference evidence="2" key="1">
    <citation type="submission" date="2021-06" db="EMBL/GenBank/DDBJ databases">
        <authorList>
            <person name="Kallberg Y."/>
            <person name="Tangrot J."/>
            <person name="Rosling A."/>
        </authorList>
    </citation>
    <scope>NUCLEOTIDE SEQUENCE</scope>
    <source>
        <strain evidence="2">MA453B</strain>
    </source>
</reference>
<feature type="compositionally biased region" description="Basic residues" evidence="1">
    <location>
        <begin position="584"/>
        <end position="607"/>
    </location>
</feature>
<dbReference type="PANTHER" id="PTHR47718:SF13">
    <property type="entry name" value="OS09G0290500 PROTEIN"/>
    <property type="match status" value="1"/>
</dbReference>
<keyword evidence="3" id="KW-1185">Reference proteome</keyword>
<evidence type="ECO:0000313" key="3">
    <source>
        <dbReference type="Proteomes" id="UP000789405"/>
    </source>
</evidence>
<organism evidence="2 3">
    <name type="scientific">Dentiscutata erythropus</name>
    <dbReference type="NCBI Taxonomy" id="1348616"/>
    <lineage>
        <taxon>Eukaryota</taxon>
        <taxon>Fungi</taxon>
        <taxon>Fungi incertae sedis</taxon>
        <taxon>Mucoromycota</taxon>
        <taxon>Glomeromycotina</taxon>
        <taxon>Glomeromycetes</taxon>
        <taxon>Diversisporales</taxon>
        <taxon>Gigasporaceae</taxon>
        <taxon>Dentiscutata</taxon>
    </lineage>
</organism>
<feature type="compositionally biased region" description="Basic and acidic residues" evidence="1">
    <location>
        <begin position="47"/>
        <end position="61"/>
    </location>
</feature>
<dbReference type="AlphaFoldDB" id="A0A9N9AB49"/>
<sequence length="607" mass="70852">YFKNILPISTVSDLELGFTLNSELEIFEPTKKSLIQSAKLMGPDGFKTSDQELLEPDRPETSDQELDEFEPLNQSSLIGSELENLASTELLLLTELVELVTGSRFPSWLIAEYYVKEHGQQRGFAINRYRVSYHKDSNLSNRIVKKRTLSCEYARIHKPKKTKLIDQQRNKGLKKTNCKWHVNLSKPNNSGFVHVTFVQLDHNYELLVNNAKFTTRFRKFDQPILAKIECCEPKVILTDMDSAIEAASKLRTANFKQFICDFWKMYNALCVEVFKQRFQALLKTYPSINKYLQDPLYSTWHSWAHAHISRIFIAGMQSTQHVESINAIIHQAVSSSSTMLDVVEALDSRMQKEAANKDFLAWKYKLPTYYQLFVVDNFLCEKLLVEEAFKFTDDQLNQNESYENLTPIDNSEDIEYIEDHYDYRQIYLKSLLNSVERNSLMIESQNALFHPIQMPTRWLQDEQTVFTPRHYDNIQEKDNDQSGLDNIILVYISEKEAKLNNETQSERENILNKDMNSYNVIKLPDCHIYNVDNIKYQTKHKSKGRPAGKRIEAYNKKVKSSNVVQRENIYEKLENAVSSSSKNTSRHKCRLCNKTRHYTPRRSSKKD</sequence>